<evidence type="ECO:0000313" key="2">
    <source>
        <dbReference type="EMBL" id="MEX0407287.1"/>
    </source>
</evidence>
<proteinExistence type="predicted"/>
<dbReference type="SUPFAM" id="SSF89796">
    <property type="entry name" value="CoA-transferase family III (CaiB/BaiF)"/>
    <property type="match status" value="1"/>
</dbReference>
<name>A0ABV3SKK5_9HYPH</name>
<dbReference type="PANTHER" id="PTHR48207:SF3">
    <property type="entry name" value="SUCCINATE--HYDROXYMETHYLGLUTARATE COA-TRANSFERASE"/>
    <property type="match status" value="1"/>
</dbReference>
<dbReference type="Gene3D" id="3.30.1540.10">
    <property type="entry name" value="formyl-coa transferase, domain 3"/>
    <property type="match status" value="1"/>
</dbReference>
<dbReference type="EMBL" id="JBDPGJ010000004">
    <property type="protein sequence ID" value="MEX0407287.1"/>
    <property type="molecule type" value="Genomic_DNA"/>
</dbReference>
<dbReference type="InterPro" id="IPR003673">
    <property type="entry name" value="CoA-Trfase_fam_III"/>
</dbReference>
<accession>A0ABV3SKK5</accession>
<dbReference type="InterPro" id="IPR023606">
    <property type="entry name" value="CoA-Trfase_III_dom_1_sf"/>
</dbReference>
<dbReference type="InterPro" id="IPR044855">
    <property type="entry name" value="CoA-Trfase_III_dom3_sf"/>
</dbReference>
<dbReference type="Pfam" id="PF02515">
    <property type="entry name" value="CoA_transf_3"/>
    <property type="match status" value="1"/>
</dbReference>
<dbReference type="Gene3D" id="3.40.50.10540">
    <property type="entry name" value="Crotonobetainyl-coa:carnitine coa-transferase, domain 1"/>
    <property type="match status" value="1"/>
</dbReference>
<protein>
    <submittedName>
        <fullName evidence="2">CaiB/BaiF CoA-transferase family protein</fullName>
    </submittedName>
</protein>
<sequence length="391" mass="41211">MLEGIRVIEMANVISGPFAGMLLADMGAEVIKVEMPGGGDPFRMWSASQSEISPAFAAYNRGKKSVTIDIKSAEGRAAYLKLAASGDVVIDNFRPGTLDRAGIGCEVLRVTAPSLIYCAVSGLGHVGPDRDRPTYDAIAQAMSGLWSQLTDLDAPQPVGPPMSDQLTGLYAANAVLGALVARGRNGGVGQRLDVSMLGASIAFQPHAVAEFLSSGKIADKLSRAYNSQSYAFVASDGRPFAVHLSSLPKFWKALLVAVARPELEEDPRFATKQARGANYEELHSVLQAIFATAPRAVWLATLQAEDVPCGPIHTIGEALEDPQVRALEMTRSFGSGDRATQLVGYGFAASGGQPEGTGRPVPKLGEHTEAVLAECGYDKEAVAALRRASAV</sequence>
<keyword evidence="3" id="KW-1185">Reference proteome</keyword>
<dbReference type="InterPro" id="IPR050483">
    <property type="entry name" value="CoA-transferase_III_domain"/>
</dbReference>
<organism evidence="2 3">
    <name type="scientific">Aquibium pacificus</name>
    <dbReference type="NCBI Taxonomy" id="3153579"/>
    <lineage>
        <taxon>Bacteria</taxon>
        <taxon>Pseudomonadati</taxon>
        <taxon>Pseudomonadota</taxon>
        <taxon>Alphaproteobacteria</taxon>
        <taxon>Hyphomicrobiales</taxon>
        <taxon>Phyllobacteriaceae</taxon>
        <taxon>Aquibium</taxon>
    </lineage>
</organism>
<keyword evidence="1" id="KW-0808">Transferase</keyword>
<reference evidence="2 3" key="1">
    <citation type="submission" date="2024-05" db="EMBL/GenBank/DDBJ databases">
        <authorList>
            <person name="Jiang F."/>
        </authorList>
    </citation>
    <scope>NUCLEOTIDE SEQUENCE [LARGE SCALE GENOMIC DNA]</scope>
    <source>
        <strain evidence="2 3">LZ166</strain>
    </source>
</reference>
<dbReference type="RefSeq" id="WP_367955171.1">
    <property type="nucleotide sequence ID" value="NZ_JBDPGJ010000004.1"/>
</dbReference>
<comment type="caution">
    <text evidence="2">The sequence shown here is derived from an EMBL/GenBank/DDBJ whole genome shotgun (WGS) entry which is preliminary data.</text>
</comment>
<dbReference type="PANTHER" id="PTHR48207">
    <property type="entry name" value="SUCCINATE--HYDROXYMETHYLGLUTARATE COA-TRANSFERASE"/>
    <property type="match status" value="1"/>
</dbReference>
<evidence type="ECO:0000313" key="3">
    <source>
        <dbReference type="Proteomes" id="UP001556692"/>
    </source>
</evidence>
<dbReference type="Proteomes" id="UP001556692">
    <property type="component" value="Unassembled WGS sequence"/>
</dbReference>
<gene>
    <name evidence="2" type="ORF">ABGN05_16635</name>
</gene>
<evidence type="ECO:0000256" key="1">
    <source>
        <dbReference type="ARBA" id="ARBA00022679"/>
    </source>
</evidence>